<evidence type="ECO:0000256" key="8">
    <source>
        <dbReference type="PIRSR" id="PIRSR019663-1"/>
    </source>
</evidence>
<evidence type="ECO:0000256" key="7">
    <source>
        <dbReference type="ARBA" id="ARBA00023180"/>
    </source>
</evidence>
<dbReference type="GO" id="GO:0051603">
    <property type="term" value="P:proteolysis involved in protein catabolic process"/>
    <property type="evidence" value="ECO:0007669"/>
    <property type="project" value="InterPro"/>
</dbReference>
<dbReference type="FunFam" id="3.40.50.1460:FF:000005">
    <property type="entry name" value="Vacuolar-processing enzyme beta-isozyme"/>
    <property type="match status" value="1"/>
</dbReference>
<dbReference type="Pfam" id="PF20985">
    <property type="entry name" value="Legum_prodom"/>
    <property type="match status" value="1"/>
</dbReference>
<dbReference type="PIRSF" id="PIRSF019663">
    <property type="entry name" value="Legumain"/>
    <property type="match status" value="1"/>
</dbReference>
<evidence type="ECO:0000256" key="9">
    <source>
        <dbReference type="SAM" id="SignalP"/>
    </source>
</evidence>
<dbReference type="PANTHER" id="PTHR12000">
    <property type="entry name" value="HEMOGLOBINASE FAMILY MEMBER"/>
    <property type="match status" value="1"/>
</dbReference>
<comment type="caution">
    <text evidence="11">The sequence shown here is derived from an EMBL/GenBank/DDBJ whole genome shotgun (WGS) entry which is preliminary data.</text>
</comment>
<name>A0A2P5DZ48_PARAD</name>
<keyword evidence="2" id="KW-0645">Protease</keyword>
<feature type="domain" description="Legumain prodomain" evidence="10">
    <location>
        <begin position="392"/>
        <end position="489"/>
    </location>
</feature>
<evidence type="ECO:0000256" key="1">
    <source>
        <dbReference type="ARBA" id="ARBA00009941"/>
    </source>
</evidence>
<evidence type="ECO:0000256" key="3">
    <source>
        <dbReference type="ARBA" id="ARBA00022729"/>
    </source>
</evidence>
<evidence type="ECO:0000256" key="2">
    <source>
        <dbReference type="ARBA" id="ARBA00022670"/>
    </source>
</evidence>
<evidence type="ECO:0000256" key="6">
    <source>
        <dbReference type="ARBA" id="ARBA00023157"/>
    </source>
</evidence>
<dbReference type="PIRSF" id="PIRSF500139">
    <property type="entry name" value="AE"/>
    <property type="match status" value="1"/>
</dbReference>
<dbReference type="GO" id="GO:0005773">
    <property type="term" value="C:vacuole"/>
    <property type="evidence" value="ECO:0007669"/>
    <property type="project" value="GOC"/>
</dbReference>
<evidence type="ECO:0000313" key="12">
    <source>
        <dbReference type="Proteomes" id="UP000237105"/>
    </source>
</evidence>
<dbReference type="GO" id="GO:0004197">
    <property type="term" value="F:cysteine-type endopeptidase activity"/>
    <property type="evidence" value="ECO:0007669"/>
    <property type="project" value="InterPro"/>
</dbReference>
<dbReference type="PANTHER" id="PTHR12000:SF50">
    <property type="entry name" value="VACUOLAR-PROCESSING ENZYME GAMMA-ISOZYME"/>
    <property type="match status" value="1"/>
</dbReference>
<keyword evidence="5" id="KW-0788">Thiol protease</keyword>
<dbReference type="Gene3D" id="3.40.50.1460">
    <property type="match status" value="1"/>
</dbReference>
<dbReference type="GO" id="GO:0006624">
    <property type="term" value="P:vacuolar protein processing"/>
    <property type="evidence" value="ECO:0007669"/>
    <property type="project" value="TreeGrafter"/>
</dbReference>
<dbReference type="CDD" id="cd21115">
    <property type="entry name" value="legumain_C"/>
    <property type="match status" value="1"/>
</dbReference>
<comment type="similarity">
    <text evidence="1">Belongs to the peptidase C13 family.</text>
</comment>
<dbReference type="Gene3D" id="1.10.132.130">
    <property type="match status" value="1"/>
</dbReference>
<sequence length="495" mass="55534">MNWDKYFLLVHVIIVSLKSVSLASEARFVVDDNDHEDFGHADPDCNQKNGTRWAVLVAGSNYYDNYRHQADVCHAYQVLKKGGLKDENIIVFMYDDIAFNTYNPRPGVIINKPHGPNVYEGVPKDYTGNNVTAYNLYAVILGNRSALTGGSGKVVNSGPNDHIFIYYADHGGPGVLGMPASADYVYAKDLVHVLKKKHEAKAYQRMVIYIEACESGSIFAGLLPKNISIYATTASNGSESSYATYCPGDHDYGSPLDEYDTCLGDMYSVSWMEDCDKTDLRKETLGHQYEVVRRRTAHGNVQGTSHVMQYGNMHQRNDLLFSYMGSNPANDNFTSISDNYVVRHDHDHDQSHFSSSVFSTALIGQRDGNILHFWRKFHKAPTSSPEKLEAKKQLDEEISRRSHLDYSIYKIGKLLFGSQENSSKVLNYVRPHGQPLVDDWDCFKMHVKTYEKHCGRLSIYGMKYTRAIANMCNSGVTTDQLVAASVPTCSIASIN</sequence>
<evidence type="ECO:0000256" key="5">
    <source>
        <dbReference type="ARBA" id="ARBA00022807"/>
    </source>
</evidence>
<feature type="active site" description="Nucleophile" evidence="8">
    <location>
        <position position="213"/>
    </location>
</feature>
<dbReference type="InterPro" id="IPR048501">
    <property type="entry name" value="Legum_prodom"/>
</dbReference>
<feature type="chain" id="PRO_5015111424" evidence="9">
    <location>
        <begin position="24"/>
        <end position="495"/>
    </location>
</feature>
<gene>
    <name evidence="11" type="ORF">PanWU01x14_018290</name>
</gene>
<keyword evidence="7" id="KW-0325">Glycoprotein</keyword>
<dbReference type="InterPro" id="IPR001096">
    <property type="entry name" value="Peptidase_C13"/>
</dbReference>
<dbReference type="STRING" id="3476.A0A2P5DZ48"/>
<protein>
    <submittedName>
        <fullName evidence="11">Peptidase C13, legumain</fullName>
    </submittedName>
</protein>
<dbReference type="InterPro" id="IPR046427">
    <property type="entry name" value="Legumain_prodom_sf"/>
</dbReference>
<reference evidence="12" key="1">
    <citation type="submission" date="2016-06" db="EMBL/GenBank/DDBJ databases">
        <title>Parallel loss of symbiosis genes in relatives of nitrogen-fixing non-legume Parasponia.</title>
        <authorList>
            <person name="Van Velzen R."/>
            <person name="Holmer R."/>
            <person name="Bu F."/>
            <person name="Rutten L."/>
            <person name="Van Zeijl A."/>
            <person name="Liu W."/>
            <person name="Santuari L."/>
            <person name="Cao Q."/>
            <person name="Sharma T."/>
            <person name="Shen D."/>
            <person name="Roswanjaya Y."/>
            <person name="Wardhani T."/>
            <person name="Kalhor M.S."/>
            <person name="Jansen J."/>
            <person name="Van den Hoogen J."/>
            <person name="Gungor B."/>
            <person name="Hartog M."/>
            <person name="Hontelez J."/>
            <person name="Verver J."/>
            <person name="Yang W.-C."/>
            <person name="Schijlen E."/>
            <person name="Repin R."/>
            <person name="Schilthuizen M."/>
            <person name="Schranz E."/>
            <person name="Heidstra R."/>
            <person name="Miyata K."/>
            <person name="Fedorova E."/>
            <person name="Kohlen W."/>
            <person name="Bisseling T."/>
            <person name="Smit S."/>
            <person name="Geurts R."/>
        </authorList>
    </citation>
    <scope>NUCLEOTIDE SEQUENCE [LARGE SCALE GENOMIC DNA]</scope>
    <source>
        <strain evidence="12">cv. WU1-14</strain>
    </source>
</reference>
<dbReference type="Pfam" id="PF01650">
    <property type="entry name" value="Peptidase_C13"/>
    <property type="match status" value="1"/>
</dbReference>
<keyword evidence="6" id="KW-1015">Disulfide bond</keyword>
<dbReference type="AlphaFoldDB" id="A0A2P5DZ48"/>
<feature type="signal peptide" evidence="9">
    <location>
        <begin position="1"/>
        <end position="23"/>
    </location>
</feature>
<dbReference type="FunFam" id="1.10.132.130:FF:000001">
    <property type="entry name" value="Vacuolar-processing enzyme beta-isozyme"/>
    <property type="match status" value="1"/>
</dbReference>
<dbReference type="PRINTS" id="PR00776">
    <property type="entry name" value="HEMOGLOBNASE"/>
</dbReference>
<evidence type="ECO:0000259" key="10">
    <source>
        <dbReference type="Pfam" id="PF20985"/>
    </source>
</evidence>
<keyword evidence="4" id="KW-0378">Hydrolase</keyword>
<dbReference type="InterPro" id="IPR043577">
    <property type="entry name" value="AE"/>
</dbReference>
<dbReference type="Proteomes" id="UP000237105">
    <property type="component" value="Unassembled WGS sequence"/>
</dbReference>
<feature type="active site" evidence="8">
    <location>
        <position position="170"/>
    </location>
</feature>
<accession>A0A2P5DZ48</accession>
<proteinExistence type="inferred from homology"/>
<evidence type="ECO:0000256" key="4">
    <source>
        <dbReference type="ARBA" id="ARBA00022801"/>
    </source>
</evidence>
<dbReference type="OrthoDB" id="192611at2759"/>
<evidence type="ECO:0000313" key="11">
    <source>
        <dbReference type="EMBL" id="PON78571.1"/>
    </source>
</evidence>
<dbReference type="EMBL" id="JXTB01000008">
    <property type="protein sequence ID" value="PON78571.1"/>
    <property type="molecule type" value="Genomic_DNA"/>
</dbReference>
<organism evidence="11 12">
    <name type="scientific">Parasponia andersonii</name>
    <name type="common">Sponia andersonii</name>
    <dbReference type="NCBI Taxonomy" id="3476"/>
    <lineage>
        <taxon>Eukaryota</taxon>
        <taxon>Viridiplantae</taxon>
        <taxon>Streptophyta</taxon>
        <taxon>Embryophyta</taxon>
        <taxon>Tracheophyta</taxon>
        <taxon>Spermatophyta</taxon>
        <taxon>Magnoliopsida</taxon>
        <taxon>eudicotyledons</taxon>
        <taxon>Gunneridae</taxon>
        <taxon>Pentapetalae</taxon>
        <taxon>rosids</taxon>
        <taxon>fabids</taxon>
        <taxon>Rosales</taxon>
        <taxon>Cannabaceae</taxon>
        <taxon>Parasponia</taxon>
    </lineage>
</organism>
<keyword evidence="12" id="KW-1185">Reference proteome</keyword>
<keyword evidence="3 9" id="KW-0732">Signal</keyword>